<reference evidence="2" key="1">
    <citation type="journal article" date="2013" name="Environ. Microbiol.">
        <title>Seasonally variable intestinal metagenomes of the red palm weevil (Rhynchophorus ferrugineus).</title>
        <authorList>
            <person name="Jia S."/>
            <person name="Zhang X."/>
            <person name="Zhang G."/>
            <person name="Yin A."/>
            <person name="Zhang S."/>
            <person name="Li F."/>
            <person name="Wang L."/>
            <person name="Zhao D."/>
            <person name="Yun Q."/>
            <person name="Tala"/>
            <person name="Wang J."/>
            <person name="Sun G."/>
            <person name="Baabdullah M."/>
            <person name="Yu X."/>
            <person name="Hu S."/>
            <person name="Al-Mssallem I.S."/>
            <person name="Yu J."/>
        </authorList>
    </citation>
    <scope>NUCLEOTIDE SEQUENCE</scope>
</reference>
<dbReference type="EMBL" id="KF119042">
    <property type="protein sequence ID" value="AIA86307.1"/>
    <property type="molecule type" value="Genomic_DNA"/>
</dbReference>
<name>A0A060BUF4_9LACO</name>
<dbReference type="GO" id="GO:0009253">
    <property type="term" value="P:peptidoglycan catabolic process"/>
    <property type="evidence" value="ECO:0007669"/>
    <property type="project" value="InterPro"/>
</dbReference>
<proteinExistence type="inferred from homology"/>
<feature type="non-terminal residue" evidence="2">
    <location>
        <position position="1"/>
    </location>
</feature>
<dbReference type="SUPFAM" id="SSF51445">
    <property type="entry name" value="(Trans)glycosidases"/>
    <property type="match status" value="1"/>
</dbReference>
<dbReference type="Pfam" id="PF01183">
    <property type="entry name" value="Glyco_hydro_25"/>
    <property type="match status" value="1"/>
</dbReference>
<feature type="non-terminal residue" evidence="2">
    <location>
        <position position="175"/>
    </location>
</feature>
<dbReference type="InterPro" id="IPR017853">
    <property type="entry name" value="GH"/>
</dbReference>
<dbReference type="Gene3D" id="3.20.20.80">
    <property type="entry name" value="Glycosidases"/>
    <property type="match status" value="1"/>
</dbReference>
<organism evidence="2">
    <name type="scientific">uncultured Lactobacillus sp</name>
    <dbReference type="NCBI Taxonomy" id="153152"/>
    <lineage>
        <taxon>Bacteria</taxon>
        <taxon>Bacillati</taxon>
        <taxon>Bacillota</taxon>
        <taxon>Bacilli</taxon>
        <taxon>Lactobacillales</taxon>
        <taxon>Lactobacillaceae</taxon>
        <taxon>Lactobacillus</taxon>
        <taxon>environmental samples</taxon>
    </lineage>
</organism>
<protein>
    <submittedName>
        <fullName evidence="2">Glyco_hydro_25</fullName>
    </submittedName>
</protein>
<comment type="similarity">
    <text evidence="1">Belongs to the glycosyl hydrolase 25 family.</text>
</comment>
<dbReference type="GO" id="GO:0016998">
    <property type="term" value="P:cell wall macromolecule catabolic process"/>
    <property type="evidence" value="ECO:0007669"/>
    <property type="project" value="InterPro"/>
</dbReference>
<evidence type="ECO:0000313" key="2">
    <source>
        <dbReference type="EMBL" id="AIA86307.1"/>
    </source>
</evidence>
<accession>A0A060BUF4</accession>
<dbReference type="AlphaFoldDB" id="A0A060BUF4"/>
<evidence type="ECO:0000256" key="1">
    <source>
        <dbReference type="ARBA" id="ARBA00010646"/>
    </source>
</evidence>
<dbReference type="InterPro" id="IPR002053">
    <property type="entry name" value="Glyco_hydro_25"/>
</dbReference>
<dbReference type="GO" id="GO:0003796">
    <property type="term" value="F:lysozyme activity"/>
    <property type="evidence" value="ECO:0007669"/>
    <property type="project" value="InterPro"/>
</dbReference>
<sequence length="175" mass="19424">VASQAKASGKPLGIYHWLSPGISGASQADYFIANSGEFFEIANPILDCEQKGITVAQVNDFVDRIKAIKGVSTIIYTSAGAEDFNVTWFNGSTVPSKCGLWLAGYPYLAGTQHQIQDWTVQNMPYSIAPWSSLVGWQFSSDPIDRSWFYAEKENWLSLTKPNNTNTTKKEIEEDE</sequence>